<feature type="compositionally biased region" description="Basic and acidic residues" evidence="1">
    <location>
        <begin position="231"/>
        <end position="243"/>
    </location>
</feature>
<gene>
    <name evidence="2" type="ORF">GMARGA_LOCUS2461</name>
</gene>
<name>A0ABM8W291_GIGMA</name>
<reference evidence="2 3" key="1">
    <citation type="submission" date="2021-06" db="EMBL/GenBank/DDBJ databases">
        <authorList>
            <person name="Kallberg Y."/>
            <person name="Tangrot J."/>
            <person name="Rosling A."/>
        </authorList>
    </citation>
    <scope>NUCLEOTIDE SEQUENCE [LARGE SCALE GENOMIC DNA]</scope>
    <source>
        <strain evidence="2 3">120-4 pot B 10/14</strain>
    </source>
</reference>
<keyword evidence="3" id="KW-1185">Reference proteome</keyword>
<comment type="caution">
    <text evidence="2">The sequence shown here is derived from an EMBL/GenBank/DDBJ whole genome shotgun (WGS) entry which is preliminary data.</text>
</comment>
<feature type="non-terminal residue" evidence="2">
    <location>
        <position position="1"/>
    </location>
</feature>
<proteinExistence type="predicted"/>
<protein>
    <submittedName>
        <fullName evidence="2">17830_t:CDS:1</fullName>
    </submittedName>
</protein>
<feature type="compositionally biased region" description="Basic and acidic residues" evidence="1">
    <location>
        <begin position="89"/>
        <end position="98"/>
    </location>
</feature>
<accession>A0ABM8W291</accession>
<dbReference type="Proteomes" id="UP000789901">
    <property type="component" value="Unassembled WGS sequence"/>
</dbReference>
<evidence type="ECO:0000313" key="2">
    <source>
        <dbReference type="EMBL" id="CAG8506487.1"/>
    </source>
</evidence>
<feature type="region of interest" description="Disordered" evidence="1">
    <location>
        <begin position="87"/>
        <end position="111"/>
    </location>
</feature>
<evidence type="ECO:0000256" key="1">
    <source>
        <dbReference type="SAM" id="MobiDB-lite"/>
    </source>
</evidence>
<dbReference type="EMBL" id="CAJVQB010000772">
    <property type="protein sequence ID" value="CAG8506487.1"/>
    <property type="molecule type" value="Genomic_DNA"/>
</dbReference>
<sequence>HKAFRHLKKLEKTENKVNVLKVYRKKQVMPKRSSCENIEKNAKGDLKAQIRLVTCYQERSETKKKNSNSITEFERIKKDKKKTCFNSSENHKFDDGKTQRNKIRRSQSKEEKKIETVSIGCKKIVDGKDQNKRNNKLLTGDREGRKVEEPTGRTSDRIYKTGYKVKKNEDKEVKRIEPGQKKKKRTKISPEREALICVYKKKGLVLDDDMEAIENFKNSSIQLGDQFQGSIKEDSSKNNDRKGITKKKLNHINTEDNNSASKFDQEYLKKEAISHAYEKWNRGYKKIDKLSELNKKVTQNVEYAKKGMVVVPEVGDISKYMNVIENNENKMKYLLFDPGGSILLKTQKTNLESKSTHLQIQLLTSCDIVDIYVWKYKIKWGDLSCDQAG</sequence>
<evidence type="ECO:0000313" key="3">
    <source>
        <dbReference type="Proteomes" id="UP000789901"/>
    </source>
</evidence>
<feature type="region of interest" description="Disordered" evidence="1">
    <location>
        <begin position="131"/>
        <end position="156"/>
    </location>
</feature>
<organism evidence="2 3">
    <name type="scientific">Gigaspora margarita</name>
    <dbReference type="NCBI Taxonomy" id="4874"/>
    <lineage>
        <taxon>Eukaryota</taxon>
        <taxon>Fungi</taxon>
        <taxon>Fungi incertae sedis</taxon>
        <taxon>Mucoromycota</taxon>
        <taxon>Glomeromycotina</taxon>
        <taxon>Glomeromycetes</taxon>
        <taxon>Diversisporales</taxon>
        <taxon>Gigasporaceae</taxon>
        <taxon>Gigaspora</taxon>
    </lineage>
</organism>
<feature type="compositionally biased region" description="Basic and acidic residues" evidence="1">
    <location>
        <begin position="139"/>
        <end position="156"/>
    </location>
</feature>
<feature type="region of interest" description="Disordered" evidence="1">
    <location>
        <begin position="230"/>
        <end position="257"/>
    </location>
</feature>